<keyword evidence="11" id="KW-0812">Transmembrane</keyword>
<evidence type="ECO:0000256" key="10">
    <source>
        <dbReference type="RuleBase" id="RU369117"/>
    </source>
</evidence>
<dbReference type="Proteomes" id="UP001166093">
    <property type="component" value="Unassembled WGS sequence"/>
</dbReference>
<sequence>MRNAGFEMADVLVSLIVLCLSPKVKPVVAKYGWNTLTVELLLRRQSMSANKARTAYLGRMRGLFSLVVVLLVVLMAVTSEAGKNKKDKGKGKGGSDCSEWLWGPCVPNSGDCGVGSRQGTCQEETKKLKCKVPCNWKKDFGADCKYKFGNWGECDTVTGVKNRSGTLKKAMYNAECLQTIQASKPCSPKTKSKSKGLCSLFLLTSSHCR</sequence>
<feature type="transmembrane region" description="Helical" evidence="11">
    <location>
        <begin position="63"/>
        <end position="82"/>
    </location>
</feature>
<evidence type="ECO:0000256" key="5">
    <source>
        <dbReference type="ARBA" id="ARBA00022674"/>
    </source>
</evidence>
<reference evidence="14" key="1">
    <citation type="journal article" date="2021" name="Cell">
        <title>Tracing the genetic footprints of vertebrate landing in non-teleost ray-finned fishes.</title>
        <authorList>
            <person name="Bi X."/>
            <person name="Wang K."/>
            <person name="Yang L."/>
            <person name="Pan H."/>
            <person name="Jiang H."/>
            <person name="Wei Q."/>
            <person name="Fang M."/>
            <person name="Yu H."/>
            <person name="Zhu C."/>
            <person name="Cai Y."/>
            <person name="He Y."/>
            <person name="Gan X."/>
            <person name="Zeng H."/>
            <person name="Yu D."/>
            <person name="Zhu Y."/>
            <person name="Jiang H."/>
            <person name="Qiu Q."/>
            <person name="Yang H."/>
            <person name="Zhang Y.E."/>
            <person name="Wang W."/>
            <person name="Zhu M."/>
            <person name="He S."/>
            <person name="Zhang G."/>
        </authorList>
    </citation>
    <scope>NUCLEOTIDE SEQUENCE</scope>
    <source>
        <strain evidence="14">Pddl_001</strain>
    </source>
</reference>
<dbReference type="InterPro" id="IPR020091">
    <property type="entry name" value="PTN/MK_diS_sf"/>
</dbReference>
<dbReference type="Gene3D" id="2.20.60.10">
    <property type="entry name" value="Pleiotrophin/Midkine, N-terminal domain"/>
    <property type="match status" value="1"/>
</dbReference>
<feature type="non-terminal residue" evidence="14">
    <location>
        <position position="209"/>
    </location>
</feature>
<dbReference type="InterPro" id="IPR037122">
    <property type="entry name" value="PTN/MK_N_dom_sf"/>
</dbReference>
<dbReference type="PANTHER" id="PTHR13850:SF2">
    <property type="entry name" value="MIDKINE"/>
    <property type="match status" value="1"/>
</dbReference>
<evidence type="ECO:0000259" key="13">
    <source>
        <dbReference type="Pfam" id="PF05196"/>
    </source>
</evidence>
<keyword evidence="7 10" id="KW-0339">Growth factor</keyword>
<feature type="domain" description="Pleiotrophin/Midkine N-terminal" evidence="13">
    <location>
        <begin position="85"/>
        <end position="140"/>
    </location>
</feature>
<feature type="chain" id="PRO_5044979033" description="Midkine" evidence="10">
    <location>
        <begin position="30"/>
        <end position="209"/>
    </location>
</feature>
<feature type="signal peptide" evidence="10">
    <location>
        <begin position="1"/>
        <end position="29"/>
    </location>
</feature>
<evidence type="ECO:0000256" key="9">
    <source>
        <dbReference type="ARBA" id="ARBA00023246"/>
    </source>
</evidence>
<keyword evidence="5 10" id="KW-0358">Heparin-binding</keyword>
<feature type="domain" description="Pleiotrophin/Midkine C-terminal" evidence="12">
    <location>
        <begin position="141"/>
        <end position="196"/>
    </location>
</feature>
<evidence type="ECO:0000259" key="12">
    <source>
        <dbReference type="Pfam" id="PF01091"/>
    </source>
</evidence>
<evidence type="ECO:0000256" key="3">
    <source>
        <dbReference type="ARBA" id="ARBA00022473"/>
    </source>
</evidence>
<keyword evidence="15" id="KW-1185">Reference proteome</keyword>
<gene>
    <name evidence="14" type="primary">Mdkb</name>
    <name evidence="14" type="ORF">GTO93_0003494</name>
</gene>
<evidence type="ECO:0000313" key="14">
    <source>
        <dbReference type="EMBL" id="MBN3287014.1"/>
    </source>
</evidence>
<keyword evidence="8 10" id="KW-1015">Disulfide bond</keyword>
<evidence type="ECO:0000256" key="2">
    <source>
        <dbReference type="ARBA" id="ARBA00005403"/>
    </source>
</evidence>
<keyword evidence="6 10" id="KW-0732">Signal</keyword>
<evidence type="ECO:0000256" key="4">
    <source>
        <dbReference type="ARBA" id="ARBA00022525"/>
    </source>
</evidence>
<feature type="non-terminal residue" evidence="14">
    <location>
        <position position="1"/>
    </location>
</feature>
<evidence type="ECO:0000256" key="1">
    <source>
        <dbReference type="ARBA" id="ARBA00004613"/>
    </source>
</evidence>
<organism evidence="14 15">
    <name type="scientific">Polyodon spathula</name>
    <name type="common">North American paddlefish</name>
    <name type="synonym">Squalus spathula</name>
    <dbReference type="NCBI Taxonomy" id="7913"/>
    <lineage>
        <taxon>Eukaryota</taxon>
        <taxon>Metazoa</taxon>
        <taxon>Chordata</taxon>
        <taxon>Craniata</taxon>
        <taxon>Vertebrata</taxon>
        <taxon>Euteleostomi</taxon>
        <taxon>Actinopterygii</taxon>
        <taxon>Chondrostei</taxon>
        <taxon>Acipenseriformes</taxon>
        <taxon>Polyodontidae</taxon>
        <taxon>Polyodon</taxon>
    </lineage>
</organism>
<comment type="subcellular location">
    <subcellularLocation>
        <location evidence="1 10">Secreted</location>
    </subcellularLocation>
</comment>
<dbReference type="InterPro" id="IPR000762">
    <property type="entry name" value="Midkine_heparin-bd_GF"/>
</dbReference>
<comment type="similarity">
    <text evidence="2 10">Belongs to the pleiotrophin family.</text>
</comment>
<dbReference type="InterPro" id="IPR020090">
    <property type="entry name" value="PTN/MK_C_dom"/>
</dbReference>
<accession>A0ABS2YLH9</accession>
<dbReference type="EMBL" id="JAAWVQ010162710">
    <property type="protein sequence ID" value="MBN3287014.1"/>
    <property type="molecule type" value="Genomic_DNA"/>
</dbReference>
<name>A0ABS2YLH9_POLSP</name>
<protein>
    <recommendedName>
        <fullName evidence="10">Midkine</fullName>
        <shortName evidence="10">MK</shortName>
    </recommendedName>
</protein>
<dbReference type="Pfam" id="PF05196">
    <property type="entry name" value="PTN_MK_N"/>
    <property type="match status" value="1"/>
</dbReference>
<comment type="caution">
    <text evidence="14">The sequence shown here is derived from an EMBL/GenBank/DDBJ whole genome shotgun (WGS) entry which is preliminary data.</text>
</comment>
<dbReference type="Gene3D" id="2.30.90.10">
    <property type="entry name" value="Heparin-binding Growth Factor, Midkine, Chain A- C-terminal Domain"/>
    <property type="match status" value="1"/>
</dbReference>
<keyword evidence="3" id="KW-0217">Developmental protein</keyword>
<evidence type="ECO:0000313" key="15">
    <source>
        <dbReference type="Proteomes" id="UP001166093"/>
    </source>
</evidence>
<dbReference type="SMART" id="SM00193">
    <property type="entry name" value="PTN"/>
    <property type="match status" value="1"/>
</dbReference>
<dbReference type="SUPFAM" id="SSF57288">
    <property type="entry name" value="Midkine"/>
    <property type="match status" value="2"/>
</dbReference>
<evidence type="ECO:0000256" key="7">
    <source>
        <dbReference type="ARBA" id="ARBA00023030"/>
    </source>
</evidence>
<dbReference type="Pfam" id="PF01091">
    <property type="entry name" value="PTN_MK_C"/>
    <property type="match status" value="1"/>
</dbReference>
<evidence type="ECO:0000256" key="11">
    <source>
        <dbReference type="SAM" id="Phobius"/>
    </source>
</evidence>
<keyword evidence="9 10" id="KW-0497">Mitogen</keyword>
<dbReference type="InterPro" id="IPR020089">
    <property type="entry name" value="PTN/MK_N_dom"/>
</dbReference>
<dbReference type="PRINTS" id="PR00269">
    <property type="entry name" value="PTNMIDKINE"/>
</dbReference>
<proteinExistence type="inferred from homology"/>
<dbReference type="PANTHER" id="PTHR13850">
    <property type="entry name" value="PLEIOTROPHIN FAMILY MEMBER"/>
    <property type="match status" value="1"/>
</dbReference>
<keyword evidence="11" id="KW-0472">Membrane</keyword>
<keyword evidence="4 10" id="KW-0964">Secreted</keyword>
<keyword evidence="11" id="KW-1133">Transmembrane helix</keyword>
<evidence type="ECO:0000256" key="8">
    <source>
        <dbReference type="ARBA" id="ARBA00023157"/>
    </source>
</evidence>
<evidence type="ECO:0000256" key="6">
    <source>
        <dbReference type="ARBA" id="ARBA00022729"/>
    </source>
</evidence>
<dbReference type="InterPro" id="IPR038130">
    <property type="entry name" value="PTN/MK_C_dom_sf"/>
</dbReference>
<comment type="function">
    <text evidence="10">Secreted protein that functions as cytokine and growth factor and mediates its signal through cell-surface proteoglycan and non-proteoglycan receptors. Regulates many processes like inflammatory response, cell proliferation, cell adhesion, cell growth, cell survival, tissue regeneration, cell differentiation and cell migration.</text>
</comment>